<feature type="domain" description="DUF547" evidence="1">
    <location>
        <begin position="81"/>
        <end position="194"/>
    </location>
</feature>
<accession>A0A4Z0P9I8</accession>
<dbReference type="RefSeq" id="WP_135433750.1">
    <property type="nucleotide sequence ID" value="NZ_SRLA01000002.1"/>
</dbReference>
<proteinExistence type="predicted"/>
<evidence type="ECO:0000313" key="2">
    <source>
        <dbReference type="EMBL" id="TGE08076.1"/>
    </source>
</evidence>
<dbReference type="Proteomes" id="UP000298337">
    <property type="component" value="Unassembled WGS sequence"/>
</dbReference>
<organism evidence="2 3">
    <name type="scientific">Hymenobacter fodinae</name>
    <dbReference type="NCBI Taxonomy" id="2510796"/>
    <lineage>
        <taxon>Bacteria</taxon>
        <taxon>Pseudomonadati</taxon>
        <taxon>Bacteroidota</taxon>
        <taxon>Cytophagia</taxon>
        <taxon>Cytophagales</taxon>
        <taxon>Hymenobacteraceae</taxon>
        <taxon>Hymenobacter</taxon>
    </lineage>
</organism>
<reference evidence="2 3" key="1">
    <citation type="submission" date="2019-04" db="EMBL/GenBank/DDBJ databases">
        <authorList>
            <person name="Feng G."/>
            <person name="Zhang J."/>
            <person name="Zhu H."/>
        </authorList>
    </citation>
    <scope>NUCLEOTIDE SEQUENCE [LARGE SCALE GENOMIC DNA]</scope>
    <source>
        <strain evidence="2 3">92R-1</strain>
    </source>
</reference>
<name>A0A4Z0P9I8_9BACT</name>
<gene>
    <name evidence="2" type="ORF">EU556_10085</name>
</gene>
<dbReference type="OrthoDB" id="526867at2"/>
<dbReference type="PANTHER" id="PTHR46361:SF3">
    <property type="entry name" value="ELECTRON CARRIER_ PROTEIN DISULFIDE OXIDOREDUCTASE"/>
    <property type="match status" value="1"/>
</dbReference>
<protein>
    <submittedName>
        <fullName evidence="2">DUF547 domain-containing protein</fullName>
    </submittedName>
</protein>
<dbReference type="Pfam" id="PF04784">
    <property type="entry name" value="DUF547"/>
    <property type="match status" value="1"/>
</dbReference>
<sequence>MPVAFTHLSRYAWLIWLLALAPTVLYAGTQTSLQQLHEPWNDLLSRHVTYDGRLDYQGVLEDEDELLQYLMSLRKVEPTAAWSPQDTKAFWLNVYNASAAYLVVQYYPVSSINDIRVKVLGGSKSPWDAPVVNVGGQMYSLNQIEREKLSGPSPDPRTHFALMYAAASAAPLLKEAYDGNRLNQQLDVQTRRFLNDSNFNQLTPTHLKLSSLFDAYAKDFGSPSEVLAFVSRYVRTPIEPTATIEYISFSWALNDRIGPDTSQPMSKH</sequence>
<evidence type="ECO:0000259" key="1">
    <source>
        <dbReference type="Pfam" id="PF04784"/>
    </source>
</evidence>
<evidence type="ECO:0000313" key="3">
    <source>
        <dbReference type="Proteomes" id="UP000298337"/>
    </source>
</evidence>
<dbReference type="PANTHER" id="PTHR46361">
    <property type="entry name" value="ELECTRON CARRIER/ PROTEIN DISULFIDE OXIDOREDUCTASE"/>
    <property type="match status" value="1"/>
</dbReference>
<dbReference type="AlphaFoldDB" id="A0A4Z0P9I8"/>
<keyword evidence="3" id="KW-1185">Reference proteome</keyword>
<dbReference type="InterPro" id="IPR006869">
    <property type="entry name" value="DUF547"/>
</dbReference>
<dbReference type="EMBL" id="SRLA01000002">
    <property type="protein sequence ID" value="TGE08076.1"/>
    <property type="molecule type" value="Genomic_DNA"/>
</dbReference>
<comment type="caution">
    <text evidence="2">The sequence shown here is derived from an EMBL/GenBank/DDBJ whole genome shotgun (WGS) entry which is preliminary data.</text>
</comment>